<evidence type="ECO:0000256" key="6">
    <source>
        <dbReference type="ARBA" id="ARBA00031849"/>
    </source>
</evidence>
<organism evidence="8 9">
    <name type="scientific">Dacryopinax primogenitus (strain DJM 731)</name>
    <name type="common">Brown rot fungus</name>
    <dbReference type="NCBI Taxonomy" id="1858805"/>
    <lineage>
        <taxon>Eukaryota</taxon>
        <taxon>Fungi</taxon>
        <taxon>Dikarya</taxon>
        <taxon>Basidiomycota</taxon>
        <taxon>Agaricomycotina</taxon>
        <taxon>Dacrymycetes</taxon>
        <taxon>Dacrymycetales</taxon>
        <taxon>Dacrymycetaceae</taxon>
        <taxon>Dacryopinax</taxon>
    </lineage>
</organism>
<feature type="region of interest" description="Disordered" evidence="7">
    <location>
        <begin position="265"/>
        <end position="322"/>
    </location>
</feature>
<evidence type="ECO:0000256" key="1">
    <source>
        <dbReference type="ARBA" id="ARBA00004173"/>
    </source>
</evidence>
<evidence type="ECO:0000256" key="7">
    <source>
        <dbReference type="SAM" id="MobiDB-lite"/>
    </source>
</evidence>
<keyword evidence="4" id="KW-0809">Transit peptide</keyword>
<name>M5FUP2_DACPD</name>
<dbReference type="OrthoDB" id="10003767at2759"/>
<dbReference type="GO" id="GO:0005739">
    <property type="term" value="C:mitochondrion"/>
    <property type="evidence" value="ECO:0007669"/>
    <property type="project" value="UniProtKB-SubCell"/>
</dbReference>
<dbReference type="PANTHER" id="PTHR36091">
    <property type="entry name" value="ALTERED INHERITANCE OF MITOCHONDRIA PROTEIN 9, MITOCHONDRIAL"/>
    <property type="match status" value="1"/>
</dbReference>
<dbReference type="STRING" id="1858805.M5FUP2"/>
<feature type="compositionally biased region" description="Pro residues" evidence="7">
    <location>
        <begin position="8"/>
        <end position="19"/>
    </location>
</feature>
<evidence type="ECO:0000313" key="9">
    <source>
        <dbReference type="Proteomes" id="UP000030653"/>
    </source>
</evidence>
<dbReference type="PANTHER" id="PTHR36091:SF1">
    <property type="entry name" value="ALTERED INHERITANCE OF MITOCHONDRIA PROTEIN 9, MITOCHONDRIAL"/>
    <property type="match status" value="1"/>
</dbReference>
<dbReference type="HOGENOM" id="CLU_026727_0_0_1"/>
<dbReference type="InterPro" id="IPR011009">
    <property type="entry name" value="Kinase-like_dom_sf"/>
</dbReference>
<comment type="similarity">
    <text evidence="2">Belongs to the AIM9 family.</text>
</comment>
<dbReference type="InterPro" id="IPR051035">
    <property type="entry name" value="Mito_inheritance_9"/>
</dbReference>
<feature type="compositionally biased region" description="Acidic residues" evidence="7">
    <location>
        <begin position="291"/>
        <end position="314"/>
    </location>
</feature>
<dbReference type="SUPFAM" id="SSF56112">
    <property type="entry name" value="Protein kinase-like (PK-like)"/>
    <property type="match status" value="1"/>
</dbReference>
<feature type="compositionally biased region" description="Low complexity" evidence="7">
    <location>
        <begin position="278"/>
        <end position="288"/>
    </location>
</feature>
<evidence type="ECO:0000313" key="8">
    <source>
        <dbReference type="EMBL" id="EJT99189.1"/>
    </source>
</evidence>
<dbReference type="GeneID" id="63684031"/>
<evidence type="ECO:0000256" key="4">
    <source>
        <dbReference type="ARBA" id="ARBA00022946"/>
    </source>
</evidence>
<evidence type="ECO:0000256" key="5">
    <source>
        <dbReference type="ARBA" id="ARBA00023128"/>
    </source>
</evidence>
<proteinExistence type="inferred from homology"/>
<reference evidence="8 9" key="1">
    <citation type="journal article" date="2012" name="Science">
        <title>The Paleozoic origin of enzymatic lignin decomposition reconstructed from 31 fungal genomes.</title>
        <authorList>
            <person name="Floudas D."/>
            <person name="Binder M."/>
            <person name="Riley R."/>
            <person name="Barry K."/>
            <person name="Blanchette R.A."/>
            <person name="Henrissat B."/>
            <person name="Martinez A.T."/>
            <person name="Otillar R."/>
            <person name="Spatafora J.W."/>
            <person name="Yadav J.S."/>
            <person name="Aerts A."/>
            <person name="Benoit I."/>
            <person name="Boyd A."/>
            <person name="Carlson A."/>
            <person name="Copeland A."/>
            <person name="Coutinho P.M."/>
            <person name="de Vries R.P."/>
            <person name="Ferreira P."/>
            <person name="Findley K."/>
            <person name="Foster B."/>
            <person name="Gaskell J."/>
            <person name="Glotzer D."/>
            <person name="Gorecki P."/>
            <person name="Heitman J."/>
            <person name="Hesse C."/>
            <person name="Hori C."/>
            <person name="Igarashi K."/>
            <person name="Jurgens J.A."/>
            <person name="Kallen N."/>
            <person name="Kersten P."/>
            <person name="Kohler A."/>
            <person name="Kuees U."/>
            <person name="Kumar T.K.A."/>
            <person name="Kuo A."/>
            <person name="LaButti K."/>
            <person name="Larrondo L.F."/>
            <person name="Lindquist E."/>
            <person name="Ling A."/>
            <person name="Lombard V."/>
            <person name="Lucas S."/>
            <person name="Lundell T."/>
            <person name="Martin R."/>
            <person name="McLaughlin D.J."/>
            <person name="Morgenstern I."/>
            <person name="Morin E."/>
            <person name="Murat C."/>
            <person name="Nagy L.G."/>
            <person name="Nolan M."/>
            <person name="Ohm R.A."/>
            <person name="Patyshakuliyeva A."/>
            <person name="Rokas A."/>
            <person name="Ruiz-Duenas F.J."/>
            <person name="Sabat G."/>
            <person name="Salamov A."/>
            <person name="Samejima M."/>
            <person name="Schmutz J."/>
            <person name="Slot J.C."/>
            <person name="St John F."/>
            <person name="Stenlid J."/>
            <person name="Sun H."/>
            <person name="Sun S."/>
            <person name="Syed K."/>
            <person name="Tsang A."/>
            <person name="Wiebenga A."/>
            <person name="Young D."/>
            <person name="Pisabarro A."/>
            <person name="Eastwood D.C."/>
            <person name="Martin F."/>
            <person name="Cullen D."/>
            <person name="Grigoriev I.V."/>
            <person name="Hibbett D.S."/>
        </authorList>
    </citation>
    <scope>NUCLEOTIDE SEQUENCE [LARGE SCALE GENOMIC DNA]</scope>
    <source>
        <strain evidence="8 9">DJM-731 SS1</strain>
    </source>
</reference>
<keyword evidence="5" id="KW-0496">Mitochondrion</keyword>
<evidence type="ECO:0000256" key="2">
    <source>
        <dbReference type="ARBA" id="ARBA00005543"/>
    </source>
</evidence>
<evidence type="ECO:0000256" key="3">
    <source>
        <dbReference type="ARBA" id="ARBA00016197"/>
    </source>
</evidence>
<dbReference type="Proteomes" id="UP000030653">
    <property type="component" value="Unassembled WGS sequence"/>
</dbReference>
<gene>
    <name evidence="8" type="ORF">DACRYDRAFT_109914</name>
</gene>
<sequence>MSHSLRARPPPPPPPPPSHAPDVERERLADEHFAGPPLVVDRGILRRVVEEDMKSKVDRCEFLGSGTFHKCFLVTFKERAPVVARIAQSYFPALKTASEVATLHFLRAHTSLPVPVIHVYDTTTDNPLRAEYTLESLAPGVQLSSLNPDEMPQETKVQLMCALAKLVVPLGKWRAAAIGSLYFEEEQVEGVLFEIPALDRPRSDVDDTSELLPTDEPRKYKIGPIVSWPFFGNGRGFRALDRGPWTSERAYLDSCVKREVEDIRRETEPAAGVVREISSSSASASSNSPEHEDDDSLPDDVDSDNDLESDDDEGGYGSDYSPHELMYKAYRQQQGAGSFGGGSLLIHPFRRNSAGGPAPLLLFSPISPGSPPPASAPPAISFAALPPVKTRLQLCEGEMGEFMNQMEAFGIGTGDGKGFTFDLHDLRAENVFVDPQNPGRVTCIIDFESTTFRPISQASHLPALLLPPPRGLPSFTPPDSQTHMIGAPQTVSPFAVPSLQDAYRAAAAEVDEGWVERERDGKKKRIAHRAVEWDGWEPGVVDHALGAMRAL</sequence>
<dbReference type="EMBL" id="JH795870">
    <property type="protein sequence ID" value="EJT99189.1"/>
    <property type="molecule type" value="Genomic_DNA"/>
</dbReference>
<comment type="subcellular location">
    <subcellularLocation>
        <location evidence="1">Mitochondrion</location>
    </subcellularLocation>
</comment>
<dbReference type="AlphaFoldDB" id="M5FUP2"/>
<protein>
    <recommendedName>
        <fullName evidence="3">Altered inheritance of mitochondria protein 9, mitochondrial</fullName>
    </recommendedName>
    <alternativeName>
        <fullName evidence="6">Found in mitochondrial proteome protein 29</fullName>
    </alternativeName>
</protein>
<keyword evidence="9" id="KW-1185">Reference proteome</keyword>
<dbReference type="OMA" id="IEWDGWE"/>
<dbReference type="RefSeq" id="XP_040626087.1">
    <property type="nucleotide sequence ID" value="XM_040768969.1"/>
</dbReference>
<feature type="region of interest" description="Disordered" evidence="7">
    <location>
        <begin position="1"/>
        <end position="23"/>
    </location>
</feature>
<accession>M5FUP2</accession>